<dbReference type="AlphaFoldDB" id="A0A812Q740"/>
<evidence type="ECO:0000313" key="3">
    <source>
        <dbReference type="EMBL" id="CAE7381124.1"/>
    </source>
</evidence>
<sequence>MAWHKCSCNLSWWCSTDESKRKTLERCKAKHVDEAKLVLPETPAKLSNALFLILSHADNHGVHNPLLQELKGMGANKVHVIYGYRYGTDEHMGKKLQPNEIVHYSVRHRWFTRLRKQFQDNLIDGVALETCFFLEPVKEEEEPGEQLQGARPAAPPAEVEEGQTLDYLDEREYEVAAEGIAVRTLPDERSPRTGEILRQGDRFVAVEAVDGIDDDRRLYLRLPEGRGWVFNDEKIYPGLPSVRLVSDINAYKKAHAPQRIQRPCVAVVGRPNVGKSSLVNRIADIPDQIGGITHDAINVTHAKCSANDSVSLLQQTSHRWKGFLFLDAYPSQYVARRLRDGQSVQIDGNLNESVWEEVPFSDALFKDIAQPLFPDYVLPGKFATHVKVRWDAEYLYVGAFVGEPWVENGFVRGSNPDLTSTNPIGNSNVPYYDNDFEVFIDVAGTNHWYKEFEMNFNNATYDVLWRVPDGGLGSVGVPCCAITDPSCQRFCQNSSWPPFGGSWSMYPNMRTATARAQGWATEGWTVEIAFPLHPRDGVGGLLSAGNGTSLPSRYDPNAGAKYWSADFSRAEHPFFTSNASLFGQLCPSIQKDQPTLLGADQWSCYWEWVWQPVGGHRYMHNPDTFGFLQFAGAEGEDLCGNVEWPARYVLAQVYQAEVAYAQSTGTYTCSIWKLLKGGFCTLDNGCYASSLFKVATVYARIFNLHIVVDNMATSCVRYASSSTPANYTGGPCFTASVDMKMPFWTQLHSRIRGSIREDRFLDVHVSGTRGRECLRI</sequence>
<dbReference type="Gene3D" id="3.40.50.300">
    <property type="entry name" value="P-loop containing nucleotide triphosphate hydrolases"/>
    <property type="match status" value="1"/>
</dbReference>
<keyword evidence="4" id="KW-1185">Reference proteome</keyword>
<feature type="region of interest" description="Disordered" evidence="1">
    <location>
        <begin position="141"/>
        <end position="160"/>
    </location>
</feature>
<dbReference type="EMBL" id="CAJNDS010002224">
    <property type="protein sequence ID" value="CAE7381124.1"/>
    <property type="molecule type" value="Genomic_DNA"/>
</dbReference>
<evidence type="ECO:0000313" key="4">
    <source>
        <dbReference type="Proteomes" id="UP000604046"/>
    </source>
</evidence>
<evidence type="ECO:0000256" key="1">
    <source>
        <dbReference type="SAM" id="MobiDB-lite"/>
    </source>
</evidence>
<dbReference type="SUPFAM" id="SSF52540">
    <property type="entry name" value="P-loop containing nucleoside triphosphate hydrolases"/>
    <property type="match status" value="1"/>
</dbReference>
<dbReference type="Pfam" id="PF01926">
    <property type="entry name" value="MMR_HSR1"/>
    <property type="match status" value="1"/>
</dbReference>
<reference evidence="3" key="1">
    <citation type="submission" date="2021-02" db="EMBL/GenBank/DDBJ databases">
        <authorList>
            <person name="Dougan E. K."/>
            <person name="Rhodes N."/>
            <person name="Thang M."/>
            <person name="Chan C."/>
        </authorList>
    </citation>
    <scope>NUCLEOTIDE SEQUENCE</scope>
</reference>
<organism evidence="3 4">
    <name type="scientific">Symbiodinium natans</name>
    <dbReference type="NCBI Taxonomy" id="878477"/>
    <lineage>
        <taxon>Eukaryota</taxon>
        <taxon>Sar</taxon>
        <taxon>Alveolata</taxon>
        <taxon>Dinophyceae</taxon>
        <taxon>Suessiales</taxon>
        <taxon>Symbiodiniaceae</taxon>
        <taxon>Symbiodinium</taxon>
    </lineage>
</organism>
<accession>A0A812Q740</accession>
<name>A0A812Q740_9DINO</name>
<protein>
    <submittedName>
        <fullName evidence="3">Der protein</fullName>
    </submittedName>
</protein>
<dbReference type="OrthoDB" id="59288at2759"/>
<dbReference type="PANTHER" id="PTHR35532:SF5">
    <property type="entry name" value="CARBOHYDRATE-BINDING DOMAIN-CONTAINING PROTEIN"/>
    <property type="match status" value="1"/>
</dbReference>
<dbReference type="GO" id="GO:0005525">
    <property type="term" value="F:GTP binding"/>
    <property type="evidence" value="ECO:0007669"/>
    <property type="project" value="InterPro"/>
</dbReference>
<dbReference type="Gene3D" id="2.60.40.1190">
    <property type="match status" value="1"/>
</dbReference>
<dbReference type="Proteomes" id="UP000604046">
    <property type="component" value="Unassembled WGS sequence"/>
</dbReference>
<proteinExistence type="predicted"/>
<gene>
    <name evidence="3" type="primary">der</name>
    <name evidence="3" type="ORF">SNAT2548_LOCUS20804</name>
</gene>
<dbReference type="SUPFAM" id="SSF49344">
    <property type="entry name" value="CBD9-like"/>
    <property type="match status" value="1"/>
</dbReference>
<feature type="domain" description="G" evidence="2">
    <location>
        <begin position="265"/>
        <end position="285"/>
    </location>
</feature>
<dbReference type="PANTHER" id="PTHR35532">
    <property type="entry name" value="SIMILAR TO POLYHYDROXYALKANOATE DEPOLYMERASE"/>
    <property type="match status" value="1"/>
</dbReference>
<dbReference type="CDD" id="cd09620">
    <property type="entry name" value="CBM9_like_3"/>
    <property type="match status" value="1"/>
</dbReference>
<evidence type="ECO:0000259" key="2">
    <source>
        <dbReference type="Pfam" id="PF01926"/>
    </source>
</evidence>
<dbReference type="InterPro" id="IPR006073">
    <property type="entry name" value="GTP-bd"/>
</dbReference>
<dbReference type="InterPro" id="IPR027417">
    <property type="entry name" value="P-loop_NTPase"/>
</dbReference>
<comment type="caution">
    <text evidence="3">The sequence shown here is derived from an EMBL/GenBank/DDBJ whole genome shotgun (WGS) entry which is preliminary data.</text>
</comment>